<name>A0A0D2J9K1_9CHLO</name>
<feature type="region of interest" description="Disordered" evidence="1">
    <location>
        <begin position="90"/>
        <end position="165"/>
    </location>
</feature>
<dbReference type="Proteomes" id="UP000054498">
    <property type="component" value="Unassembled WGS sequence"/>
</dbReference>
<dbReference type="RefSeq" id="XP_013895462.1">
    <property type="nucleotide sequence ID" value="XM_014040008.1"/>
</dbReference>
<organism evidence="3 4">
    <name type="scientific">Monoraphidium neglectum</name>
    <dbReference type="NCBI Taxonomy" id="145388"/>
    <lineage>
        <taxon>Eukaryota</taxon>
        <taxon>Viridiplantae</taxon>
        <taxon>Chlorophyta</taxon>
        <taxon>core chlorophytes</taxon>
        <taxon>Chlorophyceae</taxon>
        <taxon>CS clade</taxon>
        <taxon>Sphaeropleales</taxon>
        <taxon>Selenastraceae</taxon>
        <taxon>Monoraphidium</taxon>
    </lineage>
</organism>
<feature type="compositionally biased region" description="Low complexity" evidence="1">
    <location>
        <begin position="95"/>
        <end position="110"/>
    </location>
</feature>
<sequence length="165" mass="17323">MAAIKCAVVFMLACLVAGAAARPVRESSNYGRRLLGDIFASGKGDLFPFLFGKGPFSAPAGPSAPNSAFAPPFFTTPIAHHPFGLDPFTIPLPPFGGSQPPAGPGAAPAPVQCSDPIQDEIDAKLHSSNPKIQLLGKGKRQAPRERGQRSERRARARRAGERPTG</sequence>
<evidence type="ECO:0000256" key="2">
    <source>
        <dbReference type="SAM" id="SignalP"/>
    </source>
</evidence>
<feature type="compositionally biased region" description="Basic and acidic residues" evidence="1">
    <location>
        <begin position="142"/>
        <end position="165"/>
    </location>
</feature>
<dbReference type="KEGG" id="mng:MNEG_11518"/>
<keyword evidence="4" id="KW-1185">Reference proteome</keyword>
<proteinExistence type="predicted"/>
<reference evidence="3 4" key="1">
    <citation type="journal article" date="2013" name="BMC Genomics">
        <title>Reconstruction of the lipid metabolism for the microalga Monoraphidium neglectum from its genome sequence reveals characteristics suitable for biofuel production.</title>
        <authorList>
            <person name="Bogen C."/>
            <person name="Al-Dilaimi A."/>
            <person name="Albersmeier A."/>
            <person name="Wichmann J."/>
            <person name="Grundmann M."/>
            <person name="Rupp O."/>
            <person name="Lauersen K.J."/>
            <person name="Blifernez-Klassen O."/>
            <person name="Kalinowski J."/>
            <person name="Goesmann A."/>
            <person name="Mussgnug J.H."/>
            <person name="Kruse O."/>
        </authorList>
    </citation>
    <scope>NUCLEOTIDE SEQUENCE [LARGE SCALE GENOMIC DNA]</scope>
    <source>
        <strain evidence="3 4">SAG 48.87</strain>
    </source>
</reference>
<feature type="chain" id="PRO_5002244765" evidence="2">
    <location>
        <begin position="22"/>
        <end position="165"/>
    </location>
</feature>
<evidence type="ECO:0000313" key="3">
    <source>
        <dbReference type="EMBL" id="KIY96442.1"/>
    </source>
</evidence>
<dbReference type="EMBL" id="KK103000">
    <property type="protein sequence ID" value="KIY96442.1"/>
    <property type="molecule type" value="Genomic_DNA"/>
</dbReference>
<keyword evidence="2" id="KW-0732">Signal</keyword>
<evidence type="ECO:0000256" key="1">
    <source>
        <dbReference type="SAM" id="MobiDB-lite"/>
    </source>
</evidence>
<dbReference type="GeneID" id="25728788"/>
<protein>
    <submittedName>
        <fullName evidence="3">Uncharacterized protein</fullName>
    </submittedName>
</protein>
<dbReference type="AlphaFoldDB" id="A0A0D2J9K1"/>
<evidence type="ECO:0000313" key="4">
    <source>
        <dbReference type="Proteomes" id="UP000054498"/>
    </source>
</evidence>
<feature type="signal peptide" evidence="2">
    <location>
        <begin position="1"/>
        <end position="21"/>
    </location>
</feature>
<accession>A0A0D2J9K1</accession>
<gene>
    <name evidence="3" type="ORF">MNEG_11518</name>
</gene>